<feature type="non-terminal residue" evidence="1">
    <location>
        <position position="106"/>
    </location>
</feature>
<organism evidence="1 2">
    <name type="scientific">Stegodyphus mimosarum</name>
    <name type="common">African social velvet spider</name>
    <dbReference type="NCBI Taxonomy" id="407821"/>
    <lineage>
        <taxon>Eukaryota</taxon>
        <taxon>Metazoa</taxon>
        <taxon>Ecdysozoa</taxon>
        <taxon>Arthropoda</taxon>
        <taxon>Chelicerata</taxon>
        <taxon>Arachnida</taxon>
        <taxon>Araneae</taxon>
        <taxon>Araneomorphae</taxon>
        <taxon>Entelegynae</taxon>
        <taxon>Eresoidea</taxon>
        <taxon>Eresidae</taxon>
        <taxon>Stegodyphus</taxon>
    </lineage>
</organism>
<gene>
    <name evidence="1" type="ORF">X975_25055</name>
</gene>
<dbReference type="OrthoDB" id="6431457at2759"/>
<protein>
    <recommendedName>
        <fullName evidence="3">Ubiquitin-like domain-containing protein</fullName>
    </recommendedName>
</protein>
<accession>A0A087T8R2</accession>
<evidence type="ECO:0008006" key="3">
    <source>
        <dbReference type="Google" id="ProtNLM"/>
    </source>
</evidence>
<sequence length="106" mass="12026">MNAEWECESLLSEMYTVYIESCLASPLSGCITLEVSPNETIKEVVSNFLDTIQKEQGESGLAVFDKSHNKLLWNATVESQGIEAGSKLYIRYDRSFHFRPVYILVI</sequence>
<evidence type="ECO:0000313" key="1">
    <source>
        <dbReference type="EMBL" id="KFM61501.1"/>
    </source>
</evidence>
<keyword evidence="2" id="KW-1185">Reference proteome</keyword>
<name>A0A087T8R2_STEMI</name>
<dbReference type="AlphaFoldDB" id="A0A087T8R2"/>
<evidence type="ECO:0000313" key="2">
    <source>
        <dbReference type="Proteomes" id="UP000054359"/>
    </source>
</evidence>
<reference evidence="1 2" key="1">
    <citation type="submission" date="2013-11" db="EMBL/GenBank/DDBJ databases">
        <title>Genome sequencing of Stegodyphus mimosarum.</title>
        <authorList>
            <person name="Bechsgaard J."/>
        </authorList>
    </citation>
    <scope>NUCLEOTIDE SEQUENCE [LARGE SCALE GENOMIC DNA]</scope>
</reference>
<dbReference type="EMBL" id="KK113991">
    <property type="protein sequence ID" value="KFM61501.1"/>
    <property type="molecule type" value="Genomic_DNA"/>
</dbReference>
<proteinExistence type="predicted"/>
<dbReference type="Proteomes" id="UP000054359">
    <property type="component" value="Unassembled WGS sequence"/>
</dbReference>